<dbReference type="Proteomes" id="UP000656042">
    <property type="component" value="Unassembled WGS sequence"/>
</dbReference>
<evidence type="ECO:0000313" key="3">
    <source>
        <dbReference type="Proteomes" id="UP000656042"/>
    </source>
</evidence>
<protein>
    <recommendedName>
        <fullName evidence="1">Cupin type-2 domain-containing protein</fullName>
    </recommendedName>
</protein>
<dbReference type="InterPro" id="IPR014710">
    <property type="entry name" value="RmlC-like_jellyroll"/>
</dbReference>
<dbReference type="PANTHER" id="PTHR36440:SF1">
    <property type="entry name" value="PUTATIVE (AFU_ORTHOLOGUE AFUA_8G07350)-RELATED"/>
    <property type="match status" value="1"/>
</dbReference>
<dbReference type="InterPro" id="IPR013096">
    <property type="entry name" value="Cupin_2"/>
</dbReference>
<dbReference type="EMBL" id="BMMX01000036">
    <property type="protein sequence ID" value="GGL11342.1"/>
    <property type="molecule type" value="Genomic_DNA"/>
</dbReference>
<keyword evidence="3" id="KW-1185">Reference proteome</keyword>
<reference evidence="2" key="2">
    <citation type="submission" date="2020-09" db="EMBL/GenBank/DDBJ databases">
        <authorList>
            <person name="Sun Q."/>
            <person name="Zhou Y."/>
        </authorList>
    </citation>
    <scope>NUCLEOTIDE SEQUENCE</scope>
    <source>
        <strain evidence="2">CGMCC 4.7299</strain>
    </source>
</reference>
<dbReference type="RefSeq" id="WP_189082000.1">
    <property type="nucleotide sequence ID" value="NZ_BMMX01000036.1"/>
</dbReference>
<evidence type="ECO:0000259" key="1">
    <source>
        <dbReference type="Pfam" id="PF07883"/>
    </source>
</evidence>
<dbReference type="Gene3D" id="2.60.120.10">
    <property type="entry name" value="Jelly Rolls"/>
    <property type="match status" value="1"/>
</dbReference>
<dbReference type="Pfam" id="PF07883">
    <property type="entry name" value="Cupin_2"/>
    <property type="match status" value="1"/>
</dbReference>
<sequence length="168" mass="18146">MSFLTSPSHSGWTGDGVLHIPSGEGLTKWVSGDVYTMKATATETGGSLSFIEAIVPPGSGPIAHAHGGEDEAFYLLDGALEFLDGDRTFVAEAGSFVFIPRNRRHRFKNISDIDARTLFLFTPGGPEALFVEGGDDPVPGERPKVWDMDRVTAIAEIIQRINMTVLPE</sequence>
<gene>
    <name evidence="2" type="ORF">GCM10012284_52610</name>
</gene>
<dbReference type="InterPro" id="IPR053146">
    <property type="entry name" value="QDO-like"/>
</dbReference>
<dbReference type="PANTHER" id="PTHR36440">
    <property type="entry name" value="PUTATIVE (AFU_ORTHOLOGUE AFUA_8G07350)-RELATED"/>
    <property type="match status" value="1"/>
</dbReference>
<reference evidence="2" key="1">
    <citation type="journal article" date="2014" name="Int. J. Syst. Evol. Microbiol.">
        <title>Complete genome sequence of Corynebacterium casei LMG S-19264T (=DSM 44701T), isolated from a smear-ripened cheese.</title>
        <authorList>
            <consortium name="US DOE Joint Genome Institute (JGI-PGF)"/>
            <person name="Walter F."/>
            <person name="Albersmeier A."/>
            <person name="Kalinowski J."/>
            <person name="Ruckert C."/>
        </authorList>
    </citation>
    <scope>NUCLEOTIDE SEQUENCE</scope>
    <source>
        <strain evidence="2">CGMCC 4.7299</strain>
    </source>
</reference>
<dbReference type="InterPro" id="IPR011051">
    <property type="entry name" value="RmlC_Cupin_sf"/>
</dbReference>
<comment type="caution">
    <text evidence="2">The sequence shown here is derived from an EMBL/GenBank/DDBJ whole genome shotgun (WGS) entry which is preliminary data.</text>
</comment>
<dbReference type="AlphaFoldDB" id="A0A8J3FQQ3"/>
<accession>A0A8J3FQQ3</accession>
<evidence type="ECO:0000313" key="2">
    <source>
        <dbReference type="EMBL" id="GGL11342.1"/>
    </source>
</evidence>
<dbReference type="SUPFAM" id="SSF51182">
    <property type="entry name" value="RmlC-like cupins"/>
    <property type="match status" value="1"/>
</dbReference>
<organism evidence="2 3">
    <name type="scientific">Mangrovihabitans endophyticus</name>
    <dbReference type="NCBI Taxonomy" id="1751298"/>
    <lineage>
        <taxon>Bacteria</taxon>
        <taxon>Bacillati</taxon>
        <taxon>Actinomycetota</taxon>
        <taxon>Actinomycetes</taxon>
        <taxon>Micromonosporales</taxon>
        <taxon>Micromonosporaceae</taxon>
        <taxon>Mangrovihabitans</taxon>
    </lineage>
</organism>
<feature type="domain" description="Cupin type-2" evidence="1">
    <location>
        <begin position="54"/>
        <end position="120"/>
    </location>
</feature>
<proteinExistence type="predicted"/>
<name>A0A8J3FQQ3_9ACTN</name>